<keyword evidence="4" id="KW-0964">Secreted</keyword>
<dbReference type="PANTHER" id="PTHR43806:SF11">
    <property type="entry name" value="CEREVISIN-RELATED"/>
    <property type="match status" value="1"/>
</dbReference>
<reference evidence="16 17" key="1">
    <citation type="journal article" date="2015" name="Stand. Genomic Sci.">
        <title>Genomic Encyclopedia of Bacterial and Archaeal Type Strains, Phase III: the genomes of soil and plant-associated and newly described type strains.</title>
        <authorList>
            <person name="Whitman W.B."/>
            <person name="Woyke T."/>
            <person name="Klenk H.P."/>
            <person name="Zhou Y."/>
            <person name="Lilburn T.G."/>
            <person name="Beck B.J."/>
            <person name="De Vos P."/>
            <person name="Vandamme P."/>
            <person name="Eisen J.A."/>
            <person name="Garrity G."/>
            <person name="Hugenholtz P."/>
            <person name="Kyrpides N.C."/>
        </authorList>
    </citation>
    <scope>NUCLEOTIDE SEQUENCE [LARGE SCALE GENOMIC DNA]</scope>
    <source>
        <strain evidence="16 17">CGMCC 1.10115</strain>
    </source>
</reference>
<dbReference type="CDD" id="cd07477">
    <property type="entry name" value="Peptidases_S8_Subtilisin_subset"/>
    <property type="match status" value="1"/>
</dbReference>
<evidence type="ECO:0000256" key="3">
    <source>
        <dbReference type="ARBA" id="ARBA00011073"/>
    </source>
</evidence>
<gene>
    <name evidence="16" type="ORF">IQ19_00961</name>
</gene>
<evidence type="ECO:0000256" key="1">
    <source>
        <dbReference type="ARBA" id="ARBA00001913"/>
    </source>
</evidence>
<feature type="active site" description="Charge relay system" evidence="10">
    <location>
        <position position="171"/>
    </location>
</feature>
<dbReference type="SUPFAM" id="SSF89260">
    <property type="entry name" value="Collagen-binding domain"/>
    <property type="match status" value="1"/>
</dbReference>
<dbReference type="PROSITE" id="PS00137">
    <property type="entry name" value="SUBTILASE_HIS"/>
    <property type="match status" value="1"/>
</dbReference>
<keyword evidence="9" id="KW-0106">Calcium</keyword>
<accession>A0A562K3A0</accession>
<evidence type="ECO:0000256" key="8">
    <source>
        <dbReference type="ARBA" id="ARBA00022825"/>
    </source>
</evidence>
<dbReference type="Pfam" id="PF00082">
    <property type="entry name" value="Peptidase_S8"/>
    <property type="match status" value="1"/>
</dbReference>
<evidence type="ECO:0000259" key="14">
    <source>
        <dbReference type="Pfam" id="PF04151"/>
    </source>
</evidence>
<feature type="active site" description="Charge relay system" evidence="10">
    <location>
        <position position="203"/>
    </location>
</feature>
<feature type="domain" description="Fervidolysin-like N-terminal prodomain" evidence="15">
    <location>
        <begin position="55"/>
        <end position="124"/>
    </location>
</feature>
<dbReference type="PROSITE" id="PS51892">
    <property type="entry name" value="SUBTILASE"/>
    <property type="match status" value="1"/>
</dbReference>
<dbReference type="Gene3D" id="2.60.120.380">
    <property type="match status" value="3"/>
</dbReference>
<protein>
    <submittedName>
        <fullName evidence="16">Subtilisin family serine protease</fullName>
    </submittedName>
</protein>
<feature type="compositionally biased region" description="Acidic residues" evidence="11">
    <location>
        <begin position="590"/>
        <end position="611"/>
    </location>
</feature>
<dbReference type="Gene3D" id="3.40.50.200">
    <property type="entry name" value="Peptidase S8/S53 domain"/>
    <property type="match status" value="1"/>
</dbReference>
<keyword evidence="12" id="KW-0732">Signal</keyword>
<evidence type="ECO:0000256" key="12">
    <source>
        <dbReference type="SAM" id="SignalP"/>
    </source>
</evidence>
<evidence type="ECO:0000256" key="2">
    <source>
        <dbReference type="ARBA" id="ARBA00004613"/>
    </source>
</evidence>
<dbReference type="InterPro" id="IPR036852">
    <property type="entry name" value="Peptidase_S8/S53_dom_sf"/>
</dbReference>
<dbReference type="GO" id="GO:0046872">
    <property type="term" value="F:metal ion binding"/>
    <property type="evidence" value="ECO:0007669"/>
    <property type="project" value="UniProtKB-KW"/>
</dbReference>
<keyword evidence="5 10" id="KW-0645">Protease</keyword>
<dbReference type="InterPro" id="IPR015500">
    <property type="entry name" value="Peptidase_S8_subtilisin-rel"/>
</dbReference>
<comment type="cofactor">
    <cofactor evidence="1">
        <name>Ca(2+)</name>
        <dbReference type="ChEBI" id="CHEBI:29108"/>
    </cofactor>
</comment>
<sequence length="1182" mass="129952">MKTFKGKGLAVGLAAALVTSSFLPGASLAAEKTNSQRIYQQLERLNLKQPGVKASSVTKEENKKFTDNQLVVKYSSPLSSSEHRKAGGKLVKRFASLGYDVIEIQGNKKIEEVAAAYANLANVTSITRSAYAKKLGSVDPKAAGMYHLKNLDIEKAQSLAGKNKVKVAVIDGGVDAKHPELKNKIAANKNAMDPIKKGLPDPHGTHVAGIIAAEKGNGVGGFGIAPNSDIVSIDVFSRSWFVTDYTIAEGILEAIRQKVKVINMSLGTYYPSPILQDAVKKAIDAGITVVASAGNDGANVINYPASFDGVISVGATNSKNELAYFSTYGPSVDVVAPGHQVYSSVYDPDKQSSFTEMSGTSMSSPVVAGAVSLLLSKHPSLTPYQVNYILTHTAKDLGDKGYDLKYGYGMIDLQKILSFDPKKIPSDPSVKEADALAKAKDLGEFEAIPVSGKIQKLNQTDLYKAKVNKDEFVQVSLDGTAKYDLKFELLFFPEGKTKPSKKVEVNDAREGSSEGSLFKAPENGTLVVAVKDSFGKYSEAGSSTYKLVLHKSQELLDDGNSMETPKVVESLPYASSLDNYYTDELLTAPEEEEAEAASDSETTEEDVPGEEEAGKEKQVPGDSDYFEFTVPGNPEEGLKAVKVHLSEVPGINPAIKLHIIEEMEGEQFIYEMDQAAEKGYGQGEELSFNAIPGQKFIVEVTNKPYMDEFMMMFGGYEIDFDRSYSSFKPYKVTIDSKTLPADEDGIPFELGMESSPEEELMEGDIEEFIAKKKEIQQKAYDPYEMTYQDYINMLKEAAIPFEENGGGEGYLQTFGDEDWFAFTPDHSSIFELSMAKTSGYKPAAIEVLKYDEEYKDFVYVYSNTIWNRMDGTVSVEDTFTLGLQAGETYYFRAADPMYRPSFDPYKFTLKTKVKNVADSFEANGTFKSATKISTKGITGNYASSADTDIYYFKPGKDGIYGARVTPGALPAKYKNVPKRHKSEIDPVLVIIEDTNGNGKLEPEEESRLTFTDYGLWSDEERAGFRTKKNAGYFIATFDYFGTNSSLVPYVLKIDETNKADEDKGSTVKNNIPSKPLLLNRPAKDRFYSYGYLNLTSNKGDTDFYKLKIEKEKNYTLSMEVPSDIDGKVTIYNSKGAQVAVSDYYGKGDDEILSLTLKKGDYYIKVEDAFGNASTNPYKLIIK</sequence>
<feature type="active site" description="Charge relay system" evidence="10">
    <location>
        <position position="361"/>
    </location>
</feature>
<keyword evidence="6" id="KW-0479">Metal-binding</keyword>
<dbReference type="RefSeq" id="WP_144540403.1">
    <property type="nucleotide sequence ID" value="NZ_CBCSDC010000010.1"/>
</dbReference>
<dbReference type="InterPro" id="IPR054399">
    <property type="entry name" value="Fervidolysin-like_N_prodom"/>
</dbReference>
<dbReference type="SUPFAM" id="SSF52743">
    <property type="entry name" value="Subtilisin-like"/>
    <property type="match status" value="1"/>
</dbReference>
<evidence type="ECO:0000256" key="10">
    <source>
        <dbReference type="PROSITE-ProRule" id="PRU01240"/>
    </source>
</evidence>
<dbReference type="InterPro" id="IPR022398">
    <property type="entry name" value="Peptidase_S8_His-AS"/>
</dbReference>
<comment type="caution">
    <text evidence="16">The sequence shown here is derived from an EMBL/GenBank/DDBJ whole genome shotgun (WGS) entry which is preliminary data.</text>
</comment>
<dbReference type="PANTHER" id="PTHR43806">
    <property type="entry name" value="PEPTIDASE S8"/>
    <property type="match status" value="1"/>
</dbReference>
<comment type="similarity">
    <text evidence="3 10">Belongs to the peptidase S8 family.</text>
</comment>
<dbReference type="PRINTS" id="PR00723">
    <property type="entry name" value="SUBTILISIN"/>
</dbReference>
<evidence type="ECO:0000313" key="17">
    <source>
        <dbReference type="Proteomes" id="UP000318667"/>
    </source>
</evidence>
<dbReference type="EMBL" id="VLKI01000002">
    <property type="protein sequence ID" value="TWH89714.1"/>
    <property type="molecule type" value="Genomic_DNA"/>
</dbReference>
<feature type="domain" description="Peptidase C-terminal archaeal/bacterial" evidence="14">
    <location>
        <begin position="1100"/>
        <end position="1166"/>
    </location>
</feature>
<feature type="region of interest" description="Disordered" evidence="11">
    <location>
        <begin position="590"/>
        <end position="625"/>
    </location>
</feature>
<evidence type="ECO:0000259" key="13">
    <source>
        <dbReference type="Pfam" id="PF00082"/>
    </source>
</evidence>
<dbReference type="OrthoDB" id="9798386at2"/>
<evidence type="ECO:0000259" key="15">
    <source>
        <dbReference type="Pfam" id="PF22148"/>
    </source>
</evidence>
<dbReference type="InterPro" id="IPR023828">
    <property type="entry name" value="Peptidase_S8_Ser-AS"/>
</dbReference>
<evidence type="ECO:0000256" key="4">
    <source>
        <dbReference type="ARBA" id="ARBA00022525"/>
    </source>
</evidence>
<evidence type="ECO:0000256" key="11">
    <source>
        <dbReference type="SAM" id="MobiDB-lite"/>
    </source>
</evidence>
<dbReference type="InterPro" id="IPR034202">
    <property type="entry name" value="Subtilisin_Carlsberg-like"/>
</dbReference>
<dbReference type="InterPro" id="IPR007280">
    <property type="entry name" value="Peptidase_C_arc/bac"/>
</dbReference>
<dbReference type="Pfam" id="PF22148">
    <property type="entry name" value="Fervidolysin_NPro-like"/>
    <property type="match status" value="1"/>
</dbReference>
<name>A0A562K3A0_9BACI</name>
<keyword evidence="8 10" id="KW-0720">Serine protease</keyword>
<evidence type="ECO:0000256" key="7">
    <source>
        <dbReference type="ARBA" id="ARBA00022801"/>
    </source>
</evidence>
<dbReference type="Pfam" id="PF04151">
    <property type="entry name" value="PPC"/>
    <property type="match status" value="1"/>
</dbReference>
<evidence type="ECO:0000256" key="9">
    <source>
        <dbReference type="ARBA" id="ARBA00022837"/>
    </source>
</evidence>
<feature type="domain" description="Peptidase S8/S53" evidence="13">
    <location>
        <begin position="163"/>
        <end position="409"/>
    </location>
</feature>
<proteinExistence type="inferred from homology"/>
<dbReference type="GO" id="GO:0005576">
    <property type="term" value="C:extracellular region"/>
    <property type="evidence" value="ECO:0007669"/>
    <property type="project" value="UniProtKB-SubCell"/>
</dbReference>
<dbReference type="InterPro" id="IPR050131">
    <property type="entry name" value="Peptidase_S8_subtilisin-like"/>
</dbReference>
<keyword evidence="17" id="KW-1185">Reference proteome</keyword>
<evidence type="ECO:0000256" key="5">
    <source>
        <dbReference type="ARBA" id="ARBA00022670"/>
    </source>
</evidence>
<dbReference type="PROSITE" id="PS00138">
    <property type="entry name" value="SUBTILASE_SER"/>
    <property type="match status" value="1"/>
</dbReference>
<dbReference type="GeneID" id="65402224"/>
<feature type="signal peptide" evidence="12">
    <location>
        <begin position="1"/>
        <end position="29"/>
    </location>
</feature>
<organism evidence="16 17">
    <name type="scientific">Cytobacillus oceanisediminis</name>
    <dbReference type="NCBI Taxonomy" id="665099"/>
    <lineage>
        <taxon>Bacteria</taxon>
        <taxon>Bacillati</taxon>
        <taxon>Bacillota</taxon>
        <taxon>Bacilli</taxon>
        <taxon>Bacillales</taxon>
        <taxon>Bacillaceae</taxon>
        <taxon>Cytobacillus</taxon>
    </lineage>
</organism>
<dbReference type="InterPro" id="IPR000209">
    <property type="entry name" value="Peptidase_S8/S53_dom"/>
</dbReference>
<dbReference type="GO" id="GO:0006508">
    <property type="term" value="P:proteolysis"/>
    <property type="evidence" value="ECO:0007669"/>
    <property type="project" value="UniProtKB-KW"/>
</dbReference>
<dbReference type="Proteomes" id="UP000318667">
    <property type="component" value="Unassembled WGS sequence"/>
</dbReference>
<feature type="chain" id="PRO_5021851596" evidence="12">
    <location>
        <begin position="30"/>
        <end position="1182"/>
    </location>
</feature>
<keyword evidence="7 10" id="KW-0378">Hydrolase</keyword>
<evidence type="ECO:0000313" key="16">
    <source>
        <dbReference type="EMBL" id="TWH89714.1"/>
    </source>
</evidence>
<comment type="subcellular location">
    <subcellularLocation>
        <location evidence="2">Secreted</location>
    </subcellularLocation>
</comment>
<evidence type="ECO:0000256" key="6">
    <source>
        <dbReference type="ARBA" id="ARBA00022723"/>
    </source>
</evidence>
<dbReference type="AlphaFoldDB" id="A0A562K3A0"/>
<dbReference type="GO" id="GO:0004252">
    <property type="term" value="F:serine-type endopeptidase activity"/>
    <property type="evidence" value="ECO:0007669"/>
    <property type="project" value="UniProtKB-UniRule"/>
</dbReference>